<organism evidence="3 4">
    <name type="scientific">Nitratireductor mangrovi</name>
    <dbReference type="NCBI Taxonomy" id="2599600"/>
    <lineage>
        <taxon>Bacteria</taxon>
        <taxon>Pseudomonadati</taxon>
        <taxon>Pseudomonadota</taxon>
        <taxon>Alphaproteobacteria</taxon>
        <taxon>Hyphomicrobiales</taxon>
        <taxon>Phyllobacteriaceae</taxon>
        <taxon>Nitratireductor</taxon>
    </lineage>
</organism>
<name>A0A5B8KU46_9HYPH</name>
<dbReference type="PROSITE" id="PS50943">
    <property type="entry name" value="HTH_CROC1"/>
    <property type="match status" value="1"/>
</dbReference>
<accession>A0A5B8KU46</accession>
<reference evidence="3" key="1">
    <citation type="submission" date="2020-04" db="EMBL/GenBank/DDBJ databases">
        <title>Nitratireductor sp. nov. isolated from mangrove soil.</title>
        <authorList>
            <person name="Ye Y."/>
        </authorList>
    </citation>
    <scope>NUCLEOTIDE SEQUENCE</scope>
    <source>
        <strain evidence="3">SY7</strain>
    </source>
</reference>
<evidence type="ECO:0000259" key="2">
    <source>
        <dbReference type="PROSITE" id="PS50943"/>
    </source>
</evidence>
<dbReference type="Pfam" id="PF13560">
    <property type="entry name" value="HTH_31"/>
    <property type="match status" value="1"/>
</dbReference>
<gene>
    <name evidence="3" type="ORF">FQ775_01270</name>
</gene>
<dbReference type="Gene3D" id="3.30.2310.20">
    <property type="entry name" value="RelE-like"/>
    <property type="match status" value="1"/>
</dbReference>
<evidence type="ECO:0000313" key="3">
    <source>
        <dbReference type="EMBL" id="QDY99111.1"/>
    </source>
</evidence>
<dbReference type="InterPro" id="IPR010982">
    <property type="entry name" value="Lambda_DNA-bd_dom_sf"/>
</dbReference>
<protein>
    <submittedName>
        <fullName evidence="3">XRE family transcriptional regulator</fullName>
    </submittedName>
</protein>
<feature type="domain" description="HTH cro/C1-type" evidence="2">
    <location>
        <begin position="148"/>
        <end position="202"/>
    </location>
</feature>
<dbReference type="Gene3D" id="1.10.260.40">
    <property type="entry name" value="lambda repressor-like DNA-binding domains"/>
    <property type="match status" value="1"/>
</dbReference>
<dbReference type="GO" id="GO:0003677">
    <property type="term" value="F:DNA binding"/>
    <property type="evidence" value="ECO:0007669"/>
    <property type="project" value="InterPro"/>
</dbReference>
<dbReference type="SUPFAM" id="SSF47413">
    <property type="entry name" value="lambda repressor-like DNA-binding domains"/>
    <property type="match status" value="1"/>
</dbReference>
<dbReference type="CDD" id="cd00093">
    <property type="entry name" value="HTH_XRE"/>
    <property type="match status" value="1"/>
</dbReference>
<dbReference type="SMART" id="SM00530">
    <property type="entry name" value="HTH_XRE"/>
    <property type="match status" value="1"/>
</dbReference>
<sequence>MKQVIILPGAAKALRKHRAEAARIVSKVEDYAREPASLAKNVKALTGSRTLRLRVGDYRVVFEETETEIIVTAIGPRGSVHEQREPTMNVRFFRDDEGREMAVLPRTELDALAQVASHAEAVADYRSGRLPGLSPAEALAFAQSSSPLAFWRKYRGLTQAALAGRAGISQNYLSDIENGKRSGPVELWVRFGKALDLPVEHLLEAE</sequence>
<keyword evidence="1" id="KW-1277">Toxin-antitoxin system</keyword>
<dbReference type="InterPro" id="IPR001387">
    <property type="entry name" value="Cro/C1-type_HTH"/>
</dbReference>
<dbReference type="AlphaFoldDB" id="A0A5B8KU46"/>
<dbReference type="InterPro" id="IPR007712">
    <property type="entry name" value="RelE/ParE_toxin"/>
</dbReference>
<dbReference type="SUPFAM" id="SSF143011">
    <property type="entry name" value="RelE-like"/>
    <property type="match status" value="1"/>
</dbReference>
<dbReference type="OrthoDB" id="407979at2"/>
<proteinExistence type="predicted"/>
<dbReference type="InterPro" id="IPR035093">
    <property type="entry name" value="RelE/ParE_toxin_dom_sf"/>
</dbReference>
<evidence type="ECO:0000313" key="4">
    <source>
        <dbReference type="Proteomes" id="UP000321389"/>
    </source>
</evidence>
<keyword evidence="4" id="KW-1185">Reference proteome</keyword>
<dbReference type="RefSeq" id="WP_146297761.1">
    <property type="nucleotide sequence ID" value="NZ_CP042301.2"/>
</dbReference>
<dbReference type="Pfam" id="PF05016">
    <property type="entry name" value="ParE_toxin"/>
    <property type="match status" value="1"/>
</dbReference>
<evidence type="ECO:0000256" key="1">
    <source>
        <dbReference type="ARBA" id="ARBA00022649"/>
    </source>
</evidence>
<dbReference type="KEGG" id="niy:FQ775_01270"/>
<dbReference type="EMBL" id="CP042301">
    <property type="protein sequence ID" value="QDY99111.1"/>
    <property type="molecule type" value="Genomic_DNA"/>
</dbReference>
<dbReference type="Proteomes" id="UP000321389">
    <property type="component" value="Chromosome"/>
</dbReference>